<dbReference type="Proteomes" id="UP001596250">
    <property type="component" value="Unassembled WGS sequence"/>
</dbReference>
<comment type="caution">
    <text evidence="1">The sequence shown here is derived from an EMBL/GenBank/DDBJ whole genome shotgun (WGS) entry which is preliminary data.</text>
</comment>
<dbReference type="EMBL" id="JBHSQV010000182">
    <property type="protein sequence ID" value="MFC5988564.1"/>
    <property type="molecule type" value="Genomic_DNA"/>
</dbReference>
<dbReference type="RefSeq" id="WP_379896038.1">
    <property type="nucleotide sequence ID" value="NZ_CBCSCT010000011.1"/>
</dbReference>
<gene>
    <name evidence="1" type="ORF">ACFPXP_19345</name>
</gene>
<evidence type="ECO:0000313" key="1">
    <source>
        <dbReference type="EMBL" id="MFC5988564.1"/>
    </source>
</evidence>
<proteinExistence type="predicted"/>
<evidence type="ECO:0000313" key="2">
    <source>
        <dbReference type="Proteomes" id="UP001596250"/>
    </source>
</evidence>
<accession>A0ABW1ITX7</accession>
<reference evidence="2" key="1">
    <citation type="journal article" date="2019" name="Int. J. Syst. Evol. Microbiol.">
        <title>The Global Catalogue of Microorganisms (GCM) 10K type strain sequencing project: providing services to taxonomists for standard genome sequencing and annotation.</title>
        <authorList>
            <consortium name="The Broad Institute Genomics Platform"/>
            <consortium name="The Broad Institute Genome Sequencing Center for Infectious Disease"/>
            <person name="Wu L."/>
            <person name="Ma J."/>
        </authorList>
    </citation>
    <scope>NUCLEOTIDE SEQUENCE [LARGE SCALE GENOMIC DNA]</scope>
    <source>
        <strain evidence="2">CCM 8749</strain>
    </source>
</reference>
<name>A0ABW1ITX7_9BACL</name>
<organism evidence="1 2">
    <name type="scientific">Marinicrinis lubricantis</name>
    <dbReference type="NCBI Taxonomy" id="2086470"/>
    <lineage>
        <taxon>Bacteria</taxon>
        <taxon>Bacillati</taxon>
        <taxon>Bacillota</taxon>
        <taxon>Bacilli</taxon>
        <taxon>Bacillales</taxon>
        <taxon>Paenibacillaceae</taxon>
    </lineage>
</organism>
<sequence length="98" mass="11498">MKTRLEQLAEQIPDKNQDIIMYAKHVFKALEDFENHHRRFTAALALSGSSPVGEQEQLFYQTIQDIRNQMLQTLEYTVEDLQHKGDKNYSKHFTDGVE</sequence>
<protein>
    <submittedName>
        <fullName evidence="1">Uncharacterized protein</fullName>
    </submittedName>
</protein>
<keyword evidence="2" id="KW-1185">Reference proteome</keyword>